<gene>
    <name evidence="1" type="ORF">SK128_004985</name>
</gene>
<comment type="caution">
    <text evidence="1">The sequence shown here is derived from an EMBL/GenBank/DDBJ whole genome shotgun (WGS) entry which is preliminary data.</text>
</comment>
<reference evidence="1 2" key="1">
    <citation type="submission" date="2023-11" db="EMBL/GenBank/DDBJ databases">
        <title>Halocaridina rubra genome assembly.</title>
        <authorList>
            <person name="Smith C."/>
        </authorList>
    </citation>
    <scope>NUCLEOTIDE SEQUENCE [LARGE SCALE GENOMIC DNA]</scope>
    <source>
        <strain evidence="1">EP-1</strain>
        <tissue evidence="1">Whole</tissue>
    </source>
</reference>
<keyword evidence="2" id="KW-1185">Reference proteome</keyword>
<accession>A0AAN8WUG7</accession>
<protein>
    <submittedName>
        <fullName evidence="1">Uncharacterized protein</fullName>
    </submittedName>
</protein>
<evidence type="ECO:0000313" key="2">
    <source>
        <dbReference type="Proteomes" id="UP001381693"/>
    </source>
</evidence>
<dbReference type="AlphaFoldDB" id="A0AAN8WUG7"/>
<name>A0AAN8WUG7_HALRR</name>
<dbReference type="EMBL" id="JAXCGZ010017065">
    <property type="protein sequence ID" value="KAK7068968.1"/>
    <property type="molecule type" value="Genomic_DNA"/>
</dbReference>
<dbReference type="Proteomes" id="UP001381693">
    <property type="component" value="Unassembled WGS sequence"/>
</dbReference>
<sequence length="76" mass="8695">MGTSARRPKLDYSVAGVQLQETEYERDLGVNILADLSPEIHINGIARAAYAFLSNARVAFRHMDKEMFRNIYVTYE</sequence>
<organism evidence="1 2">
    <name type="scientific">Halocaridina rubra</name>
    <name type="common">Hawaiian red shrimp</name>
    <dbReference type="NCBI Taxonomy" id="373956"/>
    <lineage>
        <taxon>Eukaryota</taxon>
        <taxon>Metazoa</taxon>
        <taxon>Ecdysozoa</taxon>
        <taxon>Arthropoda</taxon>
        <taxon>Crustacea</taxon>
        <taxon>Multicrustacea</taxon>
        <taxon>Malacostraca</taxon>
        <taxon>Eumalacostraca</taxon>
        <taxon>Eucarida</taxon>
        <taxon>Decapoda</taxon>
        <taxon>Pleocyemata</taxon>
        <taxon>Caridea</taxon>
        <taxon>Atyoidea</taxon>
        <taxon>Atyidae</taxon>
        <taxon>Halocaridina</taxon>
    </lineage>
</organism>
<proteinExistence type="predicted"/>
<evidence type="ECO:0000313" key="1">
    <source>
        <dbReference type="EMBL" id="KAK7068968.1"/>
    </source>
</evidence>